<gene>
    <name evidence="7" type="ORF">BN860_04830g</name>
</gene>
<keyword evidence="6" id="KW-0472">Membrane</keyword>
<evidence type="ECO:0000313" key="8">
    <source>
        <dbReference type="Proteomes" id="UP000019375"/>
    </source>
</evidence>
<evidence type="ECO:0000256" key="3">
    <source>
        <dbReference type="ARBA" id="ARBA00022490"/>
    </source>
</evidence>
<keyword evidence="8" id="KW-1185">Reference proteome</keyword>
<dbReference type="PANTHER" id="PTHR43544:SF7">
    <property type="entry name" value="NADB-LER2"/>
    <property type="match status" value="1"/>
</dbReference>
<comment type="subcellular location">
    <subcellularLocation>
        <location evidence="1">Cytoplasm</location>
    </subcellularLocation>
</comment>
<dbReference type="SUPFAM" id="SSF51735">
    <property type="entry name" value="NAD(P)-binding Rossmann-fold domains"/>
    <property type="match status" value="1"/>
</dbReference>
<dbReference type="Pfam" id="PF00106">
    <property type="entry name" value="adh_short"/>
    <property type="match status" value="1"/>
</dbReference>
<keyword evidence="4" id="KW-0521">NADP</keyword>
<name>A0A8J2T4Z1_ZYGB2</name>
<evidence type="ECO:0000256" key="6">
    <source>
        <dbReference type="SAM" id="Phobius"/>
    </source>
</evidence>
<dbReference type="CDD" id="cd05325">
    <property type="entry name" value="carb_red_sniffer_like_SDR_c"/>
    <property type="match status" value="1"/>
</dbReference>
<evidence type="ECO:0000256" key="5">
    <source>
        <dbReference type="ARBA" id="ARBA00023002"/>
    </source>
</evidence>
<dbReference type="InterPro" id="IPR036291">
    <property type="entry name" value="NAD(P)-bd_dom_sf"/>
</dbReference>
<dbReference type="FunFam" id="3.40.50.720:FF:000599">
    <property type="entry name" value="Uncharacterized oxidoreductase C663.06c"/>
    <property type="match status" value="1"/>
</dbReference>
<dbReference type="EMBL" id="HG316455">
    <property type="protein sequence ID" value="CDF88212.1"/>
    <property type="molecule type" value="Genomic_DNA"/>
</dbReference>
<protein>
    <submittedName>
        <fullName evidence="7">BN860_04830g1_1</fullName>
    </submittedName>
</protein>
<dbReference type="GO" id="GO:0005737">
    <property type="term" value="C:cytoplasm"/>
    <property type="evidence" value="ECO:0007669"/>
    <property type="project" value="UniProtKB-SubCell"/>
</dbReference>
<evidence type="ECO:0000256" key="2">
    <source>
        <dbReference type="ARBA" id="ARBA00006484"/>
    </source>
</evidence>
<sequence>MSEPTKTTYFITGGNRGIGFNLVKILSASPSNVIIASIRGSTSLPKNKELEDLRKDRENIHVVQLDITEEVSINKVASEIKETPSFDGIDIFISNSGISDAYYEVLQAPKKVWLDHYTTNTLGPILVLQQLYPLLLLKKTRKLFFISSLAGSITGFVPFSLSAYGQSKAALNYTIKELSFELKSKDFITVAFHPGMVLTDMGQYGISKFKDADLKINFSNFKSLSPEESATELIHVFGKISVEDNGKFYNYDGTLAEF</sequence>
<comment type="similarity">
    <text evidence="2">Belongs to the short-chain dehydrogenases/reductases (SDR) family.</text>
</comment>
<evidence type="ECO:0000313" key="7">
    <source>
        <dbReference type="EMBL" id="CDF88212.1"/>
    </source>
</evidence>
<dbReference type="Gene3D" id="3.40.50.720">
    <property type="entry name" value="NAD(P)-binding Rossmann-like Domain"/>
    <property type="match status" value="1"/>
</dbReference>
<dbReference type="GO" id="GO:0016491">
    <property type="term" value="F:oxidoreductase activity"/>
    <property type="evidence" value="ECO:0007669"/>
    <property type="project" value="UniProtKB-KW"/>
</dbReference>
<reference evidence="8" key="1">
    <citation type="journal article" date="2013" name="Genome Announc.">
        <title>Genome sequence of the food spoilage yeast Zygosaccharomyces bailii CLIB 213(T).</title>
        <authorList>
            <person name="Galeote V."/>
            <person name="Bigey F."/>
            <person name="Devillers H."/>
            <person name="Neuveglise C."/>
            <person name="Dequin S."/>
        </authorList>
    </citation>
    <scope>NUCLEOTIDE SEQUENCE [LARGE SCALE GENOMIC DNA]</scope>
    <source>
        <strain evidence="8">CLIB 213 / ATCC 58445 / CBS 680 / CCRC 21525 / NBRC 1098 / NCYC 1416 / NRRL Y-2227</strain>
    </source>
</reference>
<keyword evidence="6" id="KW-0812">Transmembrane</keyword>
<dbReference type="InterPro" id="IPR002347">
    <property type="entry name" value="SDR_fam"/>
</dbReference>
<organism evidence="7 8">
    <name type="scientific">Zygosaccharomyces bailii (strain CLIB 213 / ATCC 58445 / CBS 680 / BCRC 21525 / NBRC 1098 / NCYC 1416 / NRRL Y-2227)</name>
    <dbReference type="NCBI Taxonomy" id="1333698"/>
    <lineage>
        <taxon>Eukaryota</taxon>
        <taxon>Fungi</taxon>
        <taxon>Dikarya</taxon>
        <taxon>Ascomycota</taxon>
        <taxon>Saccharomycotina</taxon>
        <taxon>Saccharomycetes</taxon>
        <taxon>Saccharomycetales</taxon>
        <taxon>Saccharomycetaceae</taxon>
        <taxon>Zygosaccharomyces</taxon>
    </lineage>
</organism>
<accession>A0A8J2T4Z1</accession>
<feature type="transmembrane region" description="Helical" evidence="6">
    <location>
        <begin position="143"/>
        <end position="164"/>
    </location>
</feature>
<dbReference type="OrthoDB" id="4096546at2759"/>
<dbReference type="InterPro" id="IPR051468">
    <property type="entry name" value="Fungal_SecMetab_SDRs"/>
</dbReference>
<dbReference type="PRINTS" id="PR00081">
    <property type="entry name" value="GDHRDH"/>
</dbReference>
<evidence type="ECO:0000256" key="1">
    <source>
        <dbReference type="ARBA" id="ARBA00004496"/>
    </source>
</evidence>
<dbReference type="Proteomes" id="UP000019375">
    <property type="component" value="Unassembled WGS sequence"/>
</dbReference>
<keyword evidence="3" id="KW-0963">Cytoplasm</keyword>
<keyword evidence="5" id="KW-0560">Oxidoreductase</keyword>
<proteinExistence type="inferred from homology"/>
<keyword evidence="6" id="KW-1133">Transmembrane helix</keyword>
<dbReference type="PANTHER" id="PTHR43544">
    <property type="entry name" value="SHORT-CHAIN DEHYDROGENASE/REDUCTASE"/>
    <property type="match status" value="1"/>
</dbReference>
<dbReference type="AlphaFoldDB" id="A0A8J2T4Z1"/>
<evidence type="ECO:0000256" key="4">
    <source>
        <dbReference type="ARBA" id="ARBA00022857"/>
    </source>
</evidence>